<dbReference type="Pfam" id="PF13577">
    <property type="entry name" value="SnoaL_4"/>
    <property type="match status" value="1"/>
</dbReference>
<reference evidence="2 3" key="1">
    <citation type="submission" date="2017-02" db="EMBL/GenBank/DDBJ databases">
        <title>Genomes of Trichoderma spp. with biocontrol activity.</title>
        <authorList>
            <person name="Gardiner D."/>
            <person name="Kazan K."/>
            <person name="Vos C."/>
            <person name="Harvey P."/>
        </authorList>
    </citation>
    <scope>NUCLEOTIDE SEQUENCE [LARGE SCALE GENOMIC DNA]</scope>
    <source>
        <strain evidence="2 3">A5MH</strain>
    </source>
</reference>
<protein>
    <recommendedName>
        <fullName evidence="1">SnoaL-like domain-containing protein</fullName>
    </recommendedName>
</protein>
<accession>A0A2K0T1X0</accession>
<dbReference type="OrthoDB" id="2148716at2759"/>
<name>A0A2K0T1X0_9HYPO</name>
<gene>
    <name evidence="2" type="ORF">TGAMA5MH_08532</name>
</gene>
<dbReference type="EMBL" id="MTYH01000081">
    <property type="protein sequence ID" value="PNP39514.1"/>
    <property type="molecule type" value="Genomic_DNA"/>
</dbReference>
<dbReference type="SUPFAM" id="SSF54427">
    <property type="entry name" value="NTF2-like"/>
    <property type="match status" value="1"/>
</dbReference>
<comment type="caution">
    <text evidence="2">The sequence shown here is derived from an EMBL/GenBank/DDBJ whole genome shotgun (WGS) entry which is preliminary data.</text>
</comment>
<dbReference type="Gene3D" id="3.10.450.50">
    <property type="match status" value="1"/>
</dbReference>
<evidence type="ECO:0000313" key="2">
    <source>
        <dbReference type="EMBL" id="PNP39514.1"/>
    </source>
</evidence>
<feature type="domain" description="SnoaL-like" evidence="1">
    <location>
        <begin position="7"/>
        <end position="143"/>
    </location>
</feature>
<dbReference type="AlphaFoldDB" id="A0A2K0T1X0"/>
<dbReference type="InterPro" id="IPR032710">
    <property type="entry name" value="NTF2-like_dom_sf"/>
</dbReference>
<evidence type="ECO:0000313" key="3">
    <source>
        <dbReference type="Proteomes" id="UP000236546"/>
    </source>
</evidence>
<sequence length="159" mass="17450">MEQATVILARQAAIDALLRYTDGLDRADEAQLKSAFTEKAILDLSQFSLLGMTYDPIHGLDNITAVCMGAVGKALETTHSLTNILVKLDDQNNSANITCYCEAQHIKQGQAFDSDSHDNSFLVKSRYNALVSQQGPTWKIERLDIVPLWSKGSSSVFGQ</sequence>
<dbReference type="Proteomes" id="UP000236546">
    <property type="component" value="Unassembled WGS sequence"/>
</dbReference>
<proteinExistence type="predicted"/>
<evidence type="ECO:0000259" key="1">
    <source>
        <dbReference type="Pfam" id="PF13577"/>
    </source>
</evidence>
<dbReference type="InterPro" id="IPR037401">
    <property type="entry name" value="SnoaL-like"/>
</dbReference>
<organism evidence="2 3">
    <name type="scientific">Trichoderma gamsii</name>
    <dbReference type="NCBI Taxonomy" id="398673"/>
    <lineage>
        <taxon>Eukaryota</taxon>
        <taxon>Fungi</taxon>
        <taxon>Dikarya</taxon>
        <taxon>Ascomycota</taxon>
        <taxon>Pezizomycotina</taxon>
        <taxon>Sordariomycetes</taxon>
        <taxon>Hypocreomycetidae</taxon>
        <taxon>Hypocreales</taxon>
        <taxon>Hypocreaceae</taxon>
        <taxon>Trichoderma</taxon>
    </lineage>
</organism>